<evidence type="ECO:0000313" key="3">
    <source>
        <dbReference type="EMBL" id="OJJ75364.1"/>
    </source>
</evidence>
<dbReference type="EMBL" id="KV878681">
    <property type="protein sequence ID" value="OJJ75364.1"/>
    <property type="molecule type" value="Genomic_DNA"/>
</dbReference>
<dbReference type="RefSeq" id="XP_067482611.1">
    <property type="nucleotide sequence ID" value="XM_067624406.1"/>
</dbReference>
<feature type="compositionally biased region" description="Polar residues" evidence="1">
    <location>
        <begin position="31"/>
        <end position="44"/>
    </location>
</feature>
<reference evidence="4" key="1">
    <citation type="journal article" date="2017" name="Genome Biol.">
        <title>Comparative genomics reveals high biological diversity and specific adaptations in the industrially and medically important fungal genus Aspergillus.</title>
        <authorList>
            <person name="de Vries R.P."/>
            <person name="Riley R."/>
            <person name="Wiebenga A."/>
            <person name="Aguilar-Osorio G."/>
            <person name="Amillis S."/>
            <person name="Uchima C.A."/>
            <person name="Anderluh G."/>
            <person name="Asadollahi M."/>
            <person name="Askin M."/>
            <person name="Barry K."/>
            <person name="Battaglia E."/>
            <person name="Bayram O."/>
            <person name="Benocci T."/>
            <person name="Braus-Stromeyer S.A."/>
            <person name="Caldana C."/>
            <person name="Canovas D."/>
            <person name="Cerqueira G.C."/>
            <person name="Chen F."/>
            <person name="Chen W."/>
            <person name="Choi C."/>
            <person name="Clum A."/>
            <person name="Dos Santos R.A."/>
            <person name="Damasio A.R."/>
            <person name="Diallinas G."/>
            <person name="Emri T."/>
            <person name="Fekete E."/>
            <person name="Flipphi M."/>
            <person name="Freyberg S."/>
            <person name="Gallo A."/>
            <person name="Gournas C."/>
            <person name="Habgood R."/>
            <person name="Hainaut M."/>
            <person name="Harispe M.L."/>
            <person name="Henrissat B."/>
            <person name="Hilden K.S."/>
            <person name="Hope R."/>
            <person name="Hossain A."/>
            <person name="Karabika E."/>
            <person name="Karaffa L."/>
            <person name="Karanyi Z."/>
            <person name="Krasevec N."/>
            <person name="Kuo A."/>
            <person name="Kusch H."/>
            <person name="LaButti K."/>
            <person name="Lagendijk E.L."/>
            <person name="Lapidus A."/>
            <person name="Levasseur A."/>
            <person name="Lindquist E."/>
            <person name="Lipzen A."/>
            <person name="Logrieco A.F."/>
            <person name="MacCabe A."/>
            <person name="Maekelae M.R."/>
            <person name="Malavazi I."/>
            <person name="Melin P."/>
            <person name="Meyer V."/>
            <person name="Mielnichuk N."/>
            <person name="Miskei M."/>
            <person name="Molnar A.P."/>
            <person name="Mule G."/>
            <person name="Ngan C.Y."/>
            <person name="Orejas M."/>
            <person name="Orosz E."/>
            <person name="Ouedraogo J.P."/>
            <person name="Overkamp K.M."/>
            <person name="Park H.-S."/>
            <person name="Perrone G."/>
            <person name="Piumi F."/>
            <person name="Punt P.J."/>
            <person name="Ram A.F."/>
            <person name="Ramon A."/>
            <person name="Rauscher S."/>
            <person name="Record E."/>
            <person name="Riano-Pachon D.M."/>
            <person name="Robert V."/>
            <person name="Roehrig J."/>
            <person name="Ruller R."/>
            <person name="Salamov A."/>
            <person name="Salih N.S."/>
            <person name="Samson R.A."/>
            <person name="Sandor E."/>
            <person name="Sanguinetti M."/>
            <person name="Schuetze T."/>
            <person name="Sepcic K."/>
            <person name="Shelest E."/>
            <person name="Sherlock G."/>
            <person name="Sophianopoulou V."/>
            <person name="Squina F.M."/>
            <person name="Sun H."/>
            <person name="Susca A."/>
            <person name="Todd R.B."/>
            <person name="Tsang A."/>
            <person name="Unkles S.E."/>
            <person name="van de Wiele N."/>
            <person name="van Rossen-Uffink D."/>
            <person name="Oliveira J.V."/>
            <person name="Vesth T.C."/>
            <person name="Visser J."/>
            <person name="Yu J.-H."/>
            <person name="Zhou M."/>
            <person name="Andersen M.R."/>
            <person name="Archer D.B."/>
            <person name="Baker S.E."/>
            <person name="Benoit I."/>
            <person name="Brakhage A.A."/>
            <person name="Braus G.H."/>
            <person name="Fischer R."/>
            <person name="Frisvad J.C."/>
            <person name="Goldman G.H."/>
            <person name="Houbraken J."/>
            <person name="Oakley B."/>
            <person name="Pocsi I."/>
            <person name="Scazzocchio C."/>
            <person name="Seiboth B."/>
            <person name="vanKuyk P.A."/>
            <person name="Wortman J."/>
            <person name="Dyer P.S."/>
            <person name="Grigoriev I.V."/>
        </authorList>
    </citation>
    <scope>NUCLEOTIDE SEQUENCE [LARGE SCALE GENOMIC DNA]</scope>
    <source>
        <strain evidence="4">CBS 101740 / IMI 381727 / IBT 21946</strain>
    </source>
</reference>
<dbReference type="GeneID" id="93576894"/>
<evidence type="ECO:0000313" key="4">
    <source>
        <dbReference type="Proteomes" id="UP000184499"/>
    </source>
</evidence>
<gene>
    <name evidence="3" type="ORF">ASPBRDRAFT_40664</name>
</gene>
<dbReference type="Proteomes" id="UP000184499">
    <property type="component" value="Unassembled WGS sequence"/>
</dbReference>
<accession>A0A1L9UUF1</accession>
<evidence type="ECO:0000256" key="2">
    <source>
        <dbReference type="SAM" id="SignalP"/>
    </source>
</evidence>
<proteinExistence type="predicted"/>
<keyword evidence="2" id="KW-0732">Signal</keyword>
<feature type="chain" id="PRO_5013086738" description="Secreted protein" evidence="2">
    <location>
        <begin position="21"/>
        <end position="92"/>
    </location>
</feature>
<dbReference type="VEuPathDB" id="FungiDB:ASPBRDRAFT_40664"/>
<feature type="region of interest" description="Disordered" evidence="1">
    <location>
        <begin position="23"/>
        <end position="92"/>
    </location>
</feature>
<evidence type="ECO:0000256" key="1">
    <source>
        <dbReference type="SAM" id="MobiDB-lite"/>
    </source>
</evidence>
<dbReference type="AlphaFoldDB" id="A0A1L9UUF1"/>
<organism evidence="3 4">
    <name type="scientific">Aspergillus brasiliensis (strain CBS 101740 / IMI 381727 / IBT 21946)</name>
    <dbReference type="NCBI Taxonomy" id="767769"/>
    <lineage>
        <taxon>Eukaryota</taxon>
        <taxon>Fungi</taxon>
        <taxon>Dikarya</taxon>
        <taxon>Ascomycota</taxon>
        <taxon>Pezizomycotina</taxon>
        <taxon>Eurotiomycetes</taxon>
        <taxon>Eurotiomycetidae</taxon>
        <taxon>Eurotiales</taxon>
        <taxon>Aspergillaceae</taxon>
        <taxon>Aspergillus</taxon>
        <taxon>Aspergillus subgen. Circumdati</taxon>
    </lineage>
</organism>
<feature type="signal peptide" evidence="2">
    <location>
        <begin position="1"/>
        <end position="20"/>
    </location>
</feature>
<protein>
    <recommendedName>
        <fullName evidence="5">Secreted protein</fullName>
    </recommendedName>
</protein>
<sequence length="92" mass="10254">MPLEKLWASRMLLLPFLLLARSPGHRRKRTNGSTDGSTRSTSPFQLPAEVFVHLSGRGQRAHARPPGVSHSLGQQPHDGFARPTPRGHEWLD</sequence>
<evidence type="ECO:0008006" key="5">
    <source>
        <dbReference type="Google" id="ProtNLM"/>
    </source>
</evidence>
<name>A0A1L9UUF1_ASPBC</name>
<keyword evidence="4" id="KW-1185">Reference proteome</keyword>